<keyword evidence="2" id="KW-0472">Membrane</keyword>
<evidence type="ECO:0008006" key="5">
    <source>
        <dbReference type="Google" id="ProtNLM"/>
    </source>
</evidence>
<feature type="compositionally biased region" description="Acidic residues" evidence="1">
    <location>
        <begin position="731"/>
        <end position="748"/>
    </location>
</feature>
<feature type="region of interest" description="Disordered" evidence="1">
    <location>
        <begin position="17"/>
        <end position="56"/>
    </location>
</feature>
<protein>
    <recommendedName>
        <fullName evidence="5">Integral membrane protein</fullName>
    </recommendedName>
</protein>
<comment type="caution">
    <text evidence="3">The sequence shown here is derived from an EMBL/GenBank/DDBJ whole genome shotgun (WGS) entry which is preliminary data.</text>
</comment>
<evidence type="ECO:0000313" key="3">
    <source>
        <dbReference type="EMBL" id="MFD1828117.1"/>
    </source>
</evidence>
<feature type="compositionally biased region" description="Low complexity" evidence="1">
    <location>
        <begin position="41"/>
        <end position="56"/>
    </location>
</feature>
<feature type="transmembrane region" description="Helical" evidence="2">
    <location>
        <begin position="204"/>
        <end position="222"/>
    </location>
</feature>
<name>A0ABW4PBT1_9ACTN</name>
<evidence type="ECO:0000256" key="2">
    <source>
        <dbReference type="SAM" id="Phobius"/>
    </source>
</evidence>
<organism evidence="3 4">
    <name type="scientific">Streptomyces desertarenae</name>
    <dbReference type="NCBI Taxonomy" id="2666184"/>
    <lineage>
        <taxon>Bacteria</taxon>
        <taxon>Bacillati</taxon>
        <taxon>Actinomycetota</taxon>
        <taxon>Actinomycetes</taxon>
        <taxon>Kitasatosporales</taxon>
        <taxon>Streptomycetaceae</taxon>
        <taxon>Streptomyces</taxon>
    </lineage>
</organism>
<keyword evidence="2" id="KW-1133">Transmembrane helix</keyword>
<feature type="transmembrane region" description="Helical" evidence="2">
    <location>
        <begin position="146"/>
        <end position="168"/>
    </location>
</feature>
<proteinExistence type="predicted"/>
<accession>A0ABW4PBT1</accession>
<dbReference type="Proteomes" id="UP001597365">
    <property type="component" value="Unassembled WGS sequence"/>
</dbReference>
<dbReference type="EMBL" id="JBHUFU010000001">
    <property type="protein sequence ID" value="MFD1828117.1"/>
    <property type="molecule type" value="Genomic_DNA"/>
</dbReference>
<evidence type="ECO:0000313" key="4">
    <source>
        <dbReference type="Proteomes" id="UP001597365"/>
    </source>
</evidence>
<gene>
    <name evidence="3" type="ORF">ACFSJS_00365</name>
</gene>
<keyword evidence="4" id="KW-1185">Reference proteome</keyword>
<keyword evidence="2" id="KW-0812">Transmembrane</keyword>
<dbReference type="RefSeq" id="WP_380895358.1">
    <property type="nucleotide sequence ID" value="NZ_JBHUFU010000001.1"/>
</dbReference>
<sequence length="748" mass="80386">MLTPSFTAVRFFRTTSQRRGAAVPPHPGRRASLLQPFPGRTPSASASPSPSPTAPSRLRALPVPALLAAAFAVQLAGALLRAPALLAAGAALGLALDLRLVRRHPRVASWLSRLRFDVTTRQLLRDMLTVLGLVRAPGVGEAAERLLVPALLGCYLLHFCCQAVALLVRRTRTLPVVTRNIDASGLRPSPAPPRLLARQPSRRLLYFSVPATAGLLGTALLGDVLWGLLGVGTALAALLAGTVLLARWLTPGRRPVGERQALEWLDRWLAEYRPTVAMYFSGGTASAYQANMWLPPLAALEGRPLIVLRERFMVQRIDATDVPIVCVPKVAHLMHLEHSPLKAMLHPSNSGKTSQVLRIPTIKHAFINHGESDKLSSCNPYAKAYDEVWVAGPAARERYRLADIGVEDRDVVEVGRPQLAPILPYAGPPAPGAPLTVLYAPTWEGWTEDPGNTSIILAGEDIVRALLADPGVRLLYKPHPMTGSVDPRAARADERIRHLIAEANARRTGPRPGPEAAAELARRTAELDALTTTAFRPSADEVERMLVQSVPEEGRAAAVAAATEAWEEAYWASFPEGEHQVVTGHRPSLYSCFNRAHLLVSDVSSVVSDWLSSGKPYAVANTTGLPEEEFRAGFPTVRAAAVLTPDAAGVPELLESVRDPSKDTLARARAELKSHLLGPSEPPPAVRFGRAVAGLCARADERRARMAAESGRQAQEAREGLERAGAAEAVGEQEQEQADDGSEDAVTA</sequence>
<reference evidence="4" key="1">
    <citation type="journal article" date="2019" name="Int. J. Syst. Evol. Microbiol.">
        <title>The Global Catalogue of Microorganisms (GCM) 10K type strain sequencing project: providing services to taxonomists for standard genome sequencing and annotation.</title>
        <authorList>
            <consortium name="The Broad Institute Genomics Platform"/>
            <consortium name="The Broad Institute Genome Sequencing Center for Infectious Disease"/>
            <person name="Wu L."/>
            <person name="Ma J."/>
        </authorList>
    </citation>
    <scope>NUCLEOTIDE SEQUENCE [LARGE SCALE GENOMIC DNA]</scope>
    <source>
        <strain evidence="4">CGMCC 4.7455</strain>
    </source>
</reference>
<feature type="region of interest" description="Disordered" evidence="1">
    <location>
        <begin position="704"/>
        <end position="748"/>
    </location>
</feature>
<evidence type="ECO:0000256" key="1">
    <source>
        <dbReference type="SAM" id="MobiDB-lite"/>
    </source>
</evidence>